<dbReference type="InterPro" id="IPR004394">
    <property type="entry name" value="Iojap/RsfS/C7orf30"/>
</dbReference>
<dbReference type="GO" id="GO:0042256">
    <property type="term" value="P:cytosolic ribosome assembly"/>
    <property type="evidence" value="ECO:0007669"/>
    <property type="project" value="UniProtKB-UniRule"/>
</dbReference>
<dbReference type="RefSeq" id="WP_054761459.1">
    <property type="nucleotide sequence ID" value="NZ_AYYR01000083.1"/>
</dbReference>
<dbReference type="Gene3D" id="3.30.460.10">
    <property type="entry name" value="Beta Polymerase, domain 2"/>
    <property type="match status" value="1"/>
</dbReference>
<keyword evidence="2 5" id="KW-0963">Cytoplasm</keyword>
<reference evidence="6 7" key="1">
    <citation type="journal article" date="2015" name="Genome Announc.">
        <title>Expanding the biotechnology potential of lactobacilli through comparative genomics of 213 strains and associated genera.</title>
        <authorList>
            <person name="Sun Z."/>
            <person name="Harris H.M."/>
            <person name="McCann A."/>
            <person name="Guo C."/>
            <person name="Argimon S."/>
            <person name="Zhang W."/>
            <person name="Yang X."/>
            <person name="Jeffery I.B."/>
            <person name="Cooney J.C."/>
            <person name="Kagawa T.F."/>
            <person name="Liu W."/>
            <person name="Song Y."/>
            <person name="Salvetti E."/>
            <person name="Wrobel A."/>
            <person name="Rasinkangas P."/>
            <person name="Parkhill J."/>
            <person name="Rea M.C."/>
            <person name="O'Sullivan O."/>
            <person name="Ritari J."/>
            <person name="Douillard F.P."/>
            <person name="Paul Ross R."/>
            <person name="Yang R."/>
            <person name="Briner A.E."/>
            <person name="Felis G.E."/>
            <person name="de Vos W.M."/>
            <person name="Barrangou R."/>
            <person name="Klaenhammer T.R."/>
            <person name="Caufield P.W."/>
            <person name="Cui Y."/>
            <person name="Zhang H."/>
            <person name="O'Toole P.W."/>
        </authorList>
    </citation>
    <scope>NUCLEOTIDE SEQUENCE [LARGE SCALE GENOMIC DNA]</scope>
    <source>
        <strain evidence="6 7">DSM 20515</strain>
    </source>
</reference>
<dbReference type="GO" id="GO:0017148">
    <property type="term" value="P:negative regulation of translation"/>
    <property type="evidence" value="ECO:0007669"/>
    <property type="project" value="UniProtKB-UniRule"/>
</dbReference>
<dbReference type="PATRIC" id="fig|1423733.4.peg.247"/>
<evidence type="ECO:0000256" key="3">
    <source>
        <dbReference type="ARBA" id="ARBA00022491"/>
    </source>
</evidence>
<keyword evidence="4 5" id="KW-0810">Translation regulation</keyword>
<dbReference type="EMBL" id="AYYR01000083">
    <property type="protein sequence ID" value="KRM74360.1"/>
    <property type="molecule type" value="Genomic_DNA"/>
</dbReference>
<dbReference type="STRING" id="33960.TY91_01400"/>
<evidence type="ECO:0000256" key="4">
    <source>
        <dbReference type="ARBA" id="ARBA00022845"/>
    </source>
</evidence>
<dbReference type="GO" id="GO:0043023">
    <property type="term" value="F:ribosomal large subunit binding"/>
    <property type="evidence" value="ECO:0007669"/>
    <property type="project" value="TreeGrafter"/>
</dbReference>
<dbReference type="NCBIfam" id="TIGR00090">
    <property type="entry name" value="rsfS_iojap_ybeB"/>
    <property type="match status" value="1"/>
</dbReference>
<comment type="subcellular location">
    <subcellularLocation>
        <location evidence="5">Cytoplasm</location>
    </subcellularLocation>
</comment>
<comment type="caution">
    <text evidence="6">The sequence shown here is derived from an EMBL/GenBank/DDBJ whole genome shotgun (WGS) entry which is preliminary data.</text>
</comment>
<name>A0A0R2B4S8_SECCO</name>
<organism evidence="6 7">
    <name type="scientific">Secundilactobacillus collinoides DSM 20515 = JCM 1123</name>
    <dbReference type="NCBI Taxonomy" id="1423733"/>
    <lineage>
        <taxon>Bacteria</taxon>
        <taxon>Bacillati</taxon>
        <taxon>Bacillota</taxon>
        <taxon>Bacilli</taxon>
        <taxon>Lactobacillales</taxon>
        <taxon>Lactobacillaceae</taxon>
        <taxon>Secundilactobacillus</taxon>
    </lineage>
</organism>
<accession>A0A0R2B4S8</accession>
<evidence type="ECO:0000256" key="1">
    <source>
        <dbReference type="ARBA" id="ARBA00010574"/>
    </source>
</evidence>
<evidence type="ECO:0000256" key="5">
    <source>
        <dbReference type="HAMAP-Rule" id="MF_01477"/>
    </source>
</evidence>
<dbReference type="AlphaFoldDB" id="A0A0R2B4S8"/>
<dbReference type="FunFam" id="3.30.460.10:FF:000015">
    <property type="entry name" value="Ribosomal silencing factor RsfS"/>
    <property type="match status" value="1"/>
</dbReference>
<proteinExistence type="inferred from homology"/>
<dbReference type="InterPro" id="IPR043519">
    <property type="entry name" value="NT_sf"/>
</dbReference>
<sequence>MDSKQILEVAVKAANDKRAEDILALDMEKVSLITDYFLIMDATSNRQVQAITDSVHDAADKAGINVKRIEGREAGRWVLIDLGDVMVHIFQKEERGHYNLEKLWSDAPTVDLSDWVEA</sequence>
<dbReference type="HAMAP" id="MF_01477">
    <property type="entry name" value="Iojap_RsfS"/>
    <property type="match status" value="1"/>
</dbReference>
<dbReference type="Pfam" id="PF02410">
    <property type="entry name" value="RsfS"/>
    <property type="match status" value="1"/>
</dbReference>
<evidence type="ECO:0000313" key="7">
    <source>
        <dbReference type="Proteomes" id="UP000051845"/>
    </source>
</evidence>
<dbReference type="GO" id="GO:0005737">
    <property type="term" value="C:cytoplasm"/>
    <property type="evidence" value="ECO:0007669"/>
    <property type="project" value="UniProtKB-SubCell"/>
</dbReference>
<evidence type="ECO:0000313" key="6">
    <source>
        <dbReference type="EMBL" id="KRM74360.1"/>
    </source>
</evidence>
<evidence type="ECO:0000256" key="2">
    <source>
        <dbReference type="ARBA" id="ARBA00022490"/>
    </source>
</evidence>
<comment type="function">
    <text evidence="5">Functions as a ribosomal silencing factor. Interacts with ribosomal protein uL14 (rplN), blocking formation of intersubunit bridge B8. Prevents association of the 30S and 50S ribosomal subunits and the formation of functional ribosomes, thus repressing translation.</text>
</comment>
<comment type="similarity">
    <text evidence="1 5">Belongs to the Iojap/RsfS family.</text>
</comment>
<comment type="subunit">
    <text evidence="5">Interacts with ribosomal protein uL14 (rplN).</text>
</comment>
<protein>
    <recommendedName>
        <fullName evidence="5">Ribosomal silencing factor RsfS</fullName>
    </recommendedName>
</protein>
<dbReference type="SUPFAM" id="SSF81301">
    <property type="entry name" value="Nucleotidyltransferase"/>
    <property type="match status" value="1"/>
</dbReference>
<dbReference type="Proteomes" id="UP000051845">
    <property type="component" value="Unassembled WGS sequence"/>
</dbReference>
<dbReference type="PANTHER" id="PTHR21043">
    <property type="entry name" value="IOJAP SUPERFAMILY ORTHOLOG"/>
    <property type="match status" value="1"/>
</dbReference>
<dbReference type="GO" id="GO:0090071">
    <property type="term" value="P:negative regulation of ribosome biogenesis"/>
    <property type="evidence" value="ECO:0007669"/>
    <property type="project" value="UniProtKB-UniRule"/>
</dbReference>
<dbReference type="PANTHER" id="PTHR21043:SF0">
    <property type="entry name" value="MITOCHONDRIAL ASSEMBLY OF RIBOSOMAL LARGE SUBUNIT PROTEIN 1"/>
    <property type="match status" value="1"/>
</dbReference>
<gene>
    <name evidence="5" type="primary">rsfS</name>
    <name evidence="6" type="ORF">FC82_GL000229</name>
</gene>
<keyword evidence="3 5" id="KW-0678">Repressor</keyword>